<proteinExistence type="predicted"/>
<gene>
    <name evidence="1" type="ORF">CHX27_09130</name>
</gene>
<evidence type="ECO:0000313" key="1">
    <source>
        <dbReference type="EMBL" id="OYQ43732.1"/>
    </source>
</evidence>
<evidence type="ECO:0000313" key="2">
    <source>
        <dbReference type="Proteomes" id="UP000216035"/>
    </source>
</evidence>
<protein>
    <recommendedName>
        <fullName evidence="3">TonB C-terminal domain-containing protein</fullName>
    </recommendedName>
</protein>
<organism evidence="1 2">
    <name type="scientific">Flavobacterium aurantiibacter</name>
    <dbReference type="NCBI Taxonomy" id="2023067"/>
    <lineage>
        <taxon>Bacteria</taxon>
        <taxon>Pseudomonadati</taxon>
        <taxon>Bacteroidota</taxon>
        <taxon>Flavobacteriia</taxon>
        <taxon>Flavobacteriales</taxon>
        <taxon>Flavobacteriaceae</taxon>
        <taxon>Flavobacterium</taxon>
    </lineage>
</organism>
<dbReference type="Proteomes" id="UP000216035">
    <property type="component" value="Unassembled WGS sequence"/>
</dbReference>
<name>A0A255ZQR6_9FLAO</name>
<comment type="caution">
    <text evidence="1">The sequence shown here is derived from an EMBL/GenBank/DDBJ whole genome shotgun (WGS) entry which is preliminary data.</text>
</comment>
<keyword evidence="2" id="KW-1185">Reference proteome</keyword>
<evidence type="ECO:0008006" key="3">
    <source>
        <dbReference type="Google" id="ProtNLM"/>
    </source>
</evidence>
<accession>A0A255ZQR6</accession>
<sequence length="84" mass="9969">MVALFESEKFLKVKKKKFPDVKGFIVYDLSIVGNGKVSTCFKVDSDIKNPLFINFISTYLIDEKFFFKLEKQQRYKVRCRIVFN</sequence>
<dbReference type="AlphaFoldDB" id="A0A255ZQR6"/>
<reference evidence="1 2" key="1">
    <citation type="submission" date="2017-07" db="EMBL/GenBank/DDBJ databases">
        <title>Flavobacterium cyanobacteriorum sp. nov., isolated from cyanobacterial aggregates in a eutrophic lake.</title>
        <authorList>
            <person name="Cai H."/>
        </authorList>
    </citation>
    <scope>NUCLEOTIDE SEQUENCE [LARGE SCALE GENOMIC DNA]</scope>
    <source>
        <strain evidence="1 2">TH167</strain>
    </source>
</reference>
<dbReference type="OrthoDB" id="769014at2"/>
<dbReference type="RefSeq" id="WP_094486466.1">
    <property type="nucleotide sequence ID" value="NZ_NOXX01000199.1"/>
</dbReference>
<dbReference type="EMBL" id="NOXX01000199">
    <property type="protein sequence ID" value="OYQ43732.1"/>
    <property type="molecule type" value="Genomic_DNA"/>
</dbReference>